<dbReference type="EMBL" id="AP026867">
    <property type="protein sequence ID" value="BDS09996.1"/>
    <property type="molecule type" value="Genomic_DNA"/>
</dbReference>
<dbReference type="SUPFAM" id="SSF158446">
    <property type="entry name" value="IVS-encoded protein-like"/>
    <property type="match status" value="1"/>
</dbReference>
<dbReference type="InterPro" id="IPR012657">
    <property type="entry name" value="23S_rRNA-intervening_sequence"/>
</dbReference>
<dbReference type="Gene3D" id="1.20.1440.60">
    <property type="entry name" value="23S rRNA-intervening sequence"/>
    <property type="match status" value="1"/>
</dbReference>
<reference evidence="1" key="1">
    <citation type="submission" date="2022-09" db="EMBL/GenBank/DDBJ databases">
        <title>Aureispira anguillicida sp. nov., isolated from Leptocephalus of Japanese eel Anguilla japonica.</title>
        <authorList>
            <person name="Yuasa K."/>
            <person name="Mekata T."/>
            <person name="Ikunari K."/>
        </authorList>
    </citation>
    <scope>NUCLEOTIDE SEQUENCE</scope>
    <source>
        <strain evidence="1">EL160426</strain>
    </source>
</reference>
<proteinExistence type="predicted"/>
<name>A0A916DP79_9BACT</name>
<keyword evidence="2" id="KW-1185">Reference proteome</keyword>
<dbReference type="Proteomes" id="UP001060919">
    <property type="component" value="Chromosome"/>
</dbReference>
<dbReference type="Pfam" id="PF05635">
    <property type="entry name" value="23S_rRNA_IVP"/>
    <property type="match status" value="1"/>
</dbReference>
<dbReference type="KEGG" id="aup:AsAng_0007010"/>
<dbReference type="CDD" id="cd16377">
    <property type="entry name" value="23S_rRNA_IVP_like"/>
    <property type="match status" value="1"/>
</dbReference>
<dbReference type="InterPro" id="IPR036583">
    <property type="entry name" value="23S_rRNA_IVS_sf"/>
</dbReference>
<gene>
    <name evidence="1" type="ORF">AsAng_0007010</name>
</gene>
<dbReference type="NCBIfam" id="TIGR02436">
    <property type="entry name" value="four helix bundle protein"/>
    <property type="match status" value="1"/>
</dbReference>
<evidence type="ECO:0000313" key="2">
    <source>
        <dbReference type="Proteomes" id="UP001060919"/>
    </source>
</evidence>
<accession>A0A916DP79</accession>
<dbReference type="PANTHER" id="PTHR38471">
    <property type="entry name" value="FOUR HELIX BUNDLE PROTEIN"/>
    <property type="match status" value="1"/>
</dbReference>
<dbReference type="AlphaFoldDB" id="A0A916DP79"/>
<protein>
    <submittedName>
        <fullName evidence="1">Four helix bundle protein</fullName>
    </submittedName>
</protein>
<dbReference type="RefSeq" id="WP_264791339.1">
    <property type="nucleotide sequence ID" value="NZ_AP026867.1"/>
</dbReference>
<sequence length="122" mass="13880">MKRMQNNFRDLKIWKVAMDLAIIIYDLTAKLPNTEKFGLTSQMRRAAVSISSNIAEGSGRGSSPQFAQFLGFAQGSAFELETQLLLVEKMKLLSSEEIKEAMDMLHYIQKMNFKLKQSLSKK</sequence>
<organism evidence="1 2">
    <name type="scientific">Aureispira anguillae</name>
    <dbReference type="NCBI Taxonomy" id="2864201"/>
    <lineage>
        <taxon>Bacteria</taxon>
        <taxon>Pseudomonadati</taxon>
        <taxon>Bacteroidota</taxon>
        <taxon>Saprospiria</taxon>
        <taxon>Saprospirales</taxon>
        <taxon>Saprospiraceae</taxon>
        <taxon>Aureispira</taxon>
    </lineage>
</organism>
<dbReference type="PANTHER" id="PTHR38471:SF2">
    <property type="entry name" value="FOUR HELIX BUNDLE PROTEIN"/>
    <property type="match status" value="1"/>
</dbReference>
<evidence type="ECO:0000313" key="1">
    <source>
        <dbReference type="EMBL" id="BDS09996.1"/>
    </source>
</evidence>